<dbReference type="InterPro" id="IPR005158">
    <property type="entry name" value="BTAD"/>
</dbReference>
<name>A0A3E2TZ15_9FIRM</name>
<evidence type="ECO:0000313" key="5">
    <source>
        <dbReference type="Proteomes" id="UP000260782"/>
    </source>
</evidence>
<dbReference type="InterPro" id="IPR051677">
    <property type="entry name" value="AfsR-DnrI-RedD_regulator"/>
</dbReference>
<dbReference type="InterPro" id="IPR029016">
    <property type="entry name" value="GAF-like_dom_sf"/>
</dbReference>
<dbReference type="PANTHER" id="PTHR35807">
    <property type="entry name" value="TRANSCRIPTIONAL REGULATOR REDD-RELATED"/>
    <property type="match status" value="1"/>
</dbReference>
<keyword evidence="1" id="KW-0805">Transcription regulation</keyword>
<reference evidence="4 5" key="1">
    <citation type="submission" date="2018-08" db="EMBL/GenBank/DDBJ databases">
        <title>A genome reference for cultivated species of the human gut microbiota.</title>
        <authorList>
            <person name="Zou Y."/>
            <person name="Xue W."/>
            <person name="Luo G."/>
        </authorList>
    </citation>
    <scope>NUCLEOTIDE SEQUENCE [LARGE SCALE GENOMIC DNA]</scope>
    <source>
        <strain evidence="4 5">AF31-14AC</strain>
    </source>
</reference>
<gene>
    <name evidence="4" type="ORF">DWZ25_04970</name>
</gene>
<dbReference type="SMART" id="SM01043">
    <property type="entry name" value="BTAD"/>
    <property type="match status" value="1"/>
</dbReference>
<dbReference type="AlphaFoldDB" id="A0A3E2TZ15"/>
<comment type="caution">
    <text evidence="4">The sequence shown here is derived from an EMBL/GenBank/DDBJ whole genome shotgun (WGS) entry which is preliminary data.</text>
</comment>
<proteinExistence type="predicted"/>
<dbReference type="Gene3D" id="1.10.10.10">
    <property type="entry name" value="Winged helix-like DNA-binding domain superfamily/Winged helix DNA-binding domain"/>
    <property type="match status" value="1"/>
</dbReference>
<evidence type="ECO:0000256" key="1">
    <source>
        <dbReference type="ARBA" id="ARBA00023015"/>
    </source>
</evidence>
<dbReference type="InterPro" id="IPR011990">
    <property type="entry name" value="TPR-like_helical_dom_sf"/>
</dbReference>
<dbReference type="Proteomes" id="UP000260782">
    <property type="component" value="Unassembled WGS sequence"/>
</dbReference>
<dbReference type="Gene3D" id="1.25.40.10">
    <property type="entry name" value="Tetratricopeptide repeat domain"/>
    <property type="match status" value="1"/>
</dbReference>
<protein>
    <submittedName>
        <fullName evidence="4">Transcriptional regulator</fullName>
    </submittedName>
</protein>
<sequence>MRQSDSVSEELDTENVQCALDFENTMNELETQLYYRHLPPKEVALRVMEAACKFYDADWCGLIQVDLDLGLWKPLWWHNECQEDKTTILTNEFESSEFLDRWVKAVRRGTPMVVSDAEDVKDTYPDEYRLYERLGIKSVLAIPLEPRQIALIAVRNPQRYTHQTSMLKLLAYVLLAAYNDKRMADSLSMAFSPENIKSSHDVFISLFGELKIHTSHGVLPESDLKSPKISRLLTFMLLSNKKALSSLEIVQEIWPEELEDKDEPGKKVKQLVYRLRQAFSIISDEQLILSTPSGYQFNPDLHITTDFQRFDELCIAAAKATSAINNVRLLEKAASLYQGKLLSAANGEHWLVHYANRYHLAFMSTVNELLKQLMDFHAYDLLHRDAALALTIAPENTKAYYWLIRSYQKQHMDEMAAGELAAAKQKLPEDEYQKLLISLER</sequence>
<evidence type="ECO:0000313" key="4">
    <source>
        <dbReference type="EMBL" id="RGB87934.1"/>
    </source>
</evidence>
<dbReference type="SUPFAM" id="SSF55781">
    <property type="entry name" value="GAF domain-like"/>
    <property type="match status" value="1"/>
</dbReference>
<dbReference type="InterPro" id="IPR036388">
    <property type="entry name" value="WH-like_DNA-bd_sf"/>
</dbReference>
<dbReference type="RefSeq" id="WP_117529632.1">
    <property type="nucleotide sequence ID" value="NZ_QVES01000004.1"/>
</dbReference>
<organism evidence="4 5">
    <name type="scientific">Faecalibacterium prausnitzii</name>
    <dbReference type="NCBI Taxonomy" id="853"/>
    <lineage>
        <taxon>Bacteria</taxon>
        <taxon>Bacillati</taxon>
        <taxon>Bacillota</taxon>
        <taxon>Clostridia</taxon>
        <taxon>Eubacteriales</taxon>
        <taxon>Oscillospiraceae</taxon>
        <taxon>Faecalibacterium</taxon>
    </lineage>
</organism>
<keyword evidence="2" id="KW-0804">Transcription</keyword>
<evidence type="ECO:0000259" key="3">
    <source>
        <dbReference type="SMART" id="SM01043"/>
    </source>
</evidence>
<dbReference type="Gene3D" id="3.30.450.40">
    <property type="match status" value="1"/>
</dbReference>
<dbReference type="InterPro" id="IPR003018">
    <property type="entry name" value="GAF"/>
</dbReference>
<dbReference type="Pfam" id="PF03704">
    <property type="entry name" value="BTAD"/>
    <property type="match status" value="1"/>
</dbReference>
<dbReference type="EMBL" id="QVES01000004">
    <property type="protein sequence ID" value="RGB87934.1"/>
    <property type="molecule type" value="Genomic_DNA"/>
</dbReference>
<accession>A0A3E2TZ15</accession>
<feature type="domain" description="Bacterial transcriptional activator" evidence="3">
    <location>
        <begin position="305"/>
        <end position="436"/>
    </location>
</feature>
<dbReference type="Pfam" id="PF01590">
    <property type="entry name" value="GAF"/>
    <property type="match status" value="1"/>
</dbReference>
<evidence type="ECO:0000256" key="2">
    <source>
        <dbReference type="ARBA" id="ARBA00023163"/>
    </source>
</evidence>